<dbReference type="InterPro" id="IPR051695">
    <property type="entry name" value="Phosphoglycerate_Mutase"/>
</dbReference>
<dbReference type="Pfam" id="PF00300">
    <property type="entry name" value="His_Phos_1"/>
    <property type="match status" value="1"/>
</dbReference>
<evidence type="ECO:0000313" key="3">
    <source>
        <dbReference type="EMBL" id="KNE98386.1"/>
    </source>
</evidence>
<dbReference type="CDD" id="cd07067">
    <property type="entry name" value="HP_PGM_like"/>
    <property type="match status" value="1"/>
</dbReference>
<dbReference type="PANTHER" id="PTHR46517:SF1">
    <property type="entry name" value="FRUCTOSE-2,6-BISPHOSPHATASE TIGAR"/>
    <property type="match status" value="1"/>
</dbReference>
<dbReference type="SMART" id="SM00855">
    <property type="entry name" value="PGAM"/>
    <property type="match status" value="1"/>
</dbReference>
<accession>A0A0L0VGN8</accession>
<organism evidence="3 4">
    <name type="scientific">Puccinia striiformis f. sp. tritici PST-78</name>
    <dbReference type="NCBI Taxonomy" id="1165861"/>
    <lineage>
        <taxon>Eukaryota</taxon>
        <taxon>Fungi</taxon>
        <taxon>Dikarya</taxon>
        <taxon>Basidiomycota</taxon>
        <taxon>Pucciniomycotina</taxon>
        <taxon>Pucciniomycetes</taxon>
        <taxon>Pucciniales</taxon>
        <taxon>Pucciniaceae</taxon>
        <taxon>Puccinia</taxon>
    </lineage>
</organism>
<sequence length="283" mass="32483">MSKNEQLRTITLTLVRHGESTDNITPIWAGHRDSTLTNFGHSQAQRLGESFKDHYFHRIFCSDLKRANLTANQIRIQNLKNPINESQDGDDQQTTTKGKINDLIVLPLLREQNFGEAEGERWDSGRCTVEGYYTNKGLRFKDGESRDDVMNRAARFEKEILVPEWLSIINNNPNMKEEEDQEIHFCIVSHGIFLIEFLTVLKNLYQKTQGASTNPEHFSNTGWERIKLTRNFVDGQPEERVKYETVASNVVSHLDGLKRQPGGIGNLAWDPKQSKIDSFFSSK</sequence>
<evidence type="ECO:0008006" key="5">
    <source>
        <dbReference type="Google" id="ProtNLM"/>
    </source>
</evidence>
<gene>
    <name evidence="3" type="ORF">PSTG_08306</name>
</gene>
<keyword evidence="4" id="KW-1185">Reference proteome</keyword>
<dbReference type="EMBL" id="AJIL01000057">
    <property type="protein sequence ID" value="KNE98386.1"/>
    <property type="molecule type" value="Genomic_DNA"/>
</dbReference>
<evidence type="ECO:0000256" key="2">
    <source>
        <dbReference type="PIRSR" id="PIRSR613078-2"/>
    </source>
</evidence>
<dbReference type="GO" id="GO:0043456">
    <property type="term" value="P:regulation of pentose-phosphate shunt"/>
    <property type="evidence" value="ECO:0007669"/>
    <property type="project" value="TreeGrafter"/>
</dbReference>
<feature type="binding site" evidence="2">
    <location>
        <position position="66"/>
    </location>
    <ligand>
        <name>substrate</name>
    </ligand>
</feature>
<dbReference type="GO" id="GO:0004331">
    <property type="term" value="F:fructose-2,6-bisphosphate 2-phosphatase activity"/>
    <property type="evidence" value="ECO:0007669"/>
    <property type="project" value="TreeGrafter"/>
</dbReference>
<evidence type="ECO:0000256" key="1">
    <source>
        <dbReference type="ARBA" id="ARBA00022801"/>
    </source>
</evidence>
<reference evidence="4" key="1">
    <citation type="submission" date="2014-03" db="EMBL/GenBank/DDBJ databases">
        <title>The Genome Sequence of Puccinia striiformis f. sp. tritici PST-78.</title>
        <authorList>
            <consortium name="The Broad Institute Genome Sequencing Platform"/>
            <person name="Cuomo C."/>
            <person name="Hulbert S."/>
            <person name="Chen X."/>
            <person name="Walker B."/>
            <person name="Young S.K."/>
            <person name="Zeng Q."/>
            <person name="Gargeya S."/>
            <person name="Fitzgerald M."/>
            <person name="Haas B."/>
            <person name="Abouelleil A."/>
            <person name="Alvarado L."/>
            <person name="Arachchi H.M."/>
            <person name="Berlin A.M."/>
            <person name="Chapman S.B."/>
            <person name="Goldberg J."/>
            <person name="Griggs A."/>
            <person name="Gujja S."/>
            <person name="Hansen M."/>
            <person name="Howarth C."/>
            <person name="Imamovic A."/>
            <person name="Larimer J."/>
            <person name="McCowan C."/>
            <person name="Montmayeur A."/>
            <person name="Murphy C."/>
            <person name="Neiman D."/>
            <person name="Pearson M."/>
            <person name="Priest M."/>
            <person name="Roberts A."/>
            <person name="Saif S."/>
            <person name="Shea T."/>
            <person name="Sisk P."/>
            <person name="Sykes S."/>
            <person name="Wortman J."/>
            <person name="Nusbaum C."/>
            <person name="Birren B."/>
        </authorList>
    </citation>
    <scope>NUCLEOTIDE SEQUENCE [LARGE SCALE GENOMIC DNA]</scope>
    <source>
        <strain evidence="4">race PST-78</strain>
    </source>
</reference>
<protein>
    <recommendedName>
        <fullName evidence="5">Phosphoglycerate mutase</fullName>
    </recommendedName>
</protein>
<dbReference type="InterPro" id="IPR013078">
    <property type="entry name" value="His_Pase_superF_clade-1"/>
</dbReference>
<dbReference type="Proteomes" id="UP000054564">
    <property type="component" value="Unassembled WGS sequence"/>
</dbReference>
<dbReference type="GO" id="GO:0005829">
    <property type="term" value="C:cytosol"/>
    <property type="evidence" value="ECO:0007669"/>
    <property type="project" value="TreeGrafter"/>
</dbReference>
<dbReference type="PANTHER" id="PTHR46517">
    <property type="entry name" value="FRUCTOSE-2,6-BISPHOSPHATASE TIGAR"/>
    <property type="match status" value="1"/>
</dbReference>
<keyword evidence="1" id="KW-0378">Hydrolase</keyword>
<name>A0A0L0VGN8_9BASI</name>
<dbReference type="PROSITE" id="PS00175">
    <property type="entry name" value="PG_MUTASE"/>
    <property type="match status" value="1"/>
</dbReference>
<evidence type="ECO:0000313" key="4">
    <source>
        <dbReference type="Proteomes" id="UP000054564"/>
    </source>
</evidence>
<proteinExistence type="predicted"/>
<dbReference type="STRING" id="1165861.A0A0L0VGN8"/>
<dbReference type="InterPro" id="IPR001345">
    <property type="entry name" value="PG/BPGM_mutase_AS"/>
</dbReference>
<dbReference type="GO" id="GO:0045820">
    <property type="term" value="P:negative regulation of glycolytic process"/>
    <property type="evidence" value="ECO:0007669"/>
    <property type="project" value="TreeGrafter"/>
</dbReference>
<dbReference type="OrthoDB" id="354304at2759"/>
<comment type="caution">
    <text evidence="3">The sequence shown here is derived from an EMBL/GenBank/DDBJ whole genome shotgun (WGS) entry which is preliminary data.</text>
</comment>
<dbReference type="SUPFAM" id="SSF53254">
    <property type="entry name" value="Phosphoglycerate mutase-like"/>
    <property type="match status" value="1"/>
</dbReference>
<dbReference type="Gene3D" id="3.40.50.1240">
    <property type="entry name" value="Phosphoglycerate mutase-like"/>
    <property type="match status" value="1"/>
</dbReference>
<feature type="binding site" evidence="2">
    <location>
        <begin position="16"/>
        <end position="23"/>
    </location>
    <ligand>
        <name>substrate</name>
    </ligand>
</feature>
<dbReference type="InterPro" id="IPR029033">
    <property type="entry name" value="His_PPase_superfam"/>
</dbReference>
<dbReference type="AlphaFoldDB" id="A0A0L0VGN8"/>